<dbReference type="Proteomes" id="UP000215914">
    <property type="component" value="Chromosome 11"/>
</dbReference>
<dbReference type="CDD" id="cd03784">
    <property type="entry name" value="GT1_Gtf-like"/>
    <property type="match status" value="1"/>
</dbReference>
<dbReference type="Gramene" id="mRNA:HanXRQr2_Chr11g0467231">
    <property type="protein sequence ID" value="mRNA:HanXRQr2_Chr11g0467231"/>
    <property type="gene ID" value="HanXRQr2_Chr11g0467231"/>
</dbReference>
<dbReference type="OMA" id="IIVPWCD"/>
<dbReference type="FunCoup" id="A0A251T6P4">
    <property type="interactions" value="92"/>
</dbReference>
<reference evidence="4" key="2">
    <citation type="submission" date="2017-02" db="EMBL/GenBank/DDBJ databases">
        <title>Sunflower complete genome.</title>
        <authorList>
            <person name="Langlade N."/>
            <person name="Munos S."/>
        </authorList>
    </citation>
    <scope>NUCLEOTIDE SEQUENCE [LARGE SCALE GENOMIC DNA]</scope>
    <source>
        <tissue evidence="4">Leaves</tissue>
    </source>
</reference>
<protein>
    <submittedName>
        <fullName evidence="4">Putative UDP-glucuronosyl/UDP-glucosyltransferase</fullName>
    </submittedName>
    <submittedName>
        <fullName evidence="3">Sinapate 1-glucosyltransferase</fullName>
        <ecNumber evidence="3">2.4.1.120</ecNumber>
    </submittedName>
</protein>
<evidence type="ECO:0000256" key="2">
    <source>
        <dbReference type="ARBA" id="ARBA00022679"/>
    </source>
</evidence>
<evidence type="ECO:0000313" key="4">
    <source>
        <dbReference type="EMBL" id="OTG06584.1"/>
    </source>
</evidence>
<keyword evidence="2 4" id="KW-0808">Transferase</keyword>
<dbReference type="AlphaFoldDB" id="A0A251T6P4"/>
<dbReference type="Gene3D" id="3.40.50.2000">
    <property type="entry name" value="Glycogen Phosphorylase B"/>
    <property type="match status" value="2"/>
</dbReference>
<name>A0A251T6P4_HELAN</name>
<keyword evidence="5" id="KW-1185">Reference proteome</keyword>
<dbReference type="InParanoid" id="A0A251T6P4"/>
<gene>
    <name evidence="4" type="ORF">HannXRQ_Chr11g0320921</name>
    <name evidence="3" type="ORF">HanXRQr2_Chr11g0467231</name>
</gene>
<dbReference type="GO" id="GO:0035251">
    <property type="term" value="F:UDP-glucosyltransferase activity"/>
    <property type="evidence" value="ECO:0000318"/>
    <property type="project" value="GO_Central"/>
</dbReference>
<evidence type="ECO:0000313" key="3">
    <source>
        <dbReference type="EMBL" id="KAF5780011.1"/>
    </source>
</evidence>
<organism evidence="4 5">
    <name type="scientific">Helianthus annuus</name>
    <name type="common">Common sunflower</name>
    <dbReference type="NCBI Taxonomy" id="4232"/>
    <lineage>
        <taxon>Eukaryota</taxon>
        <taxon>Viridiplantae</taxon>
        <taxon>Streptophyta</taxon>
        <taxon>Embryophyta</taxon>
        <taxon>Tracheophyta</taxon>
        <taxon>Spermatophyta</taxon>
        <taxon>Magnoliopsida</taxon>
        <taxon>eudicotyledons</taxon>
        <taxon>Gunneridae</taxon>
        <taxon>Pentapetalae</taxon>
        <taxon>asterids</taxon>
        <taxon>campanulids</taxon>
        <taxon>Asterales</taxon>
        <taxon>Asteraceae</taxon>
        <taxon>Asteroideae</taxon>
        <taxon>Heliantheae alliance</taxon>
        <taxon>Heliantheae</taxon>
        <taxon>Helianthus</taxon>
    </lineage>
</organism>
<accession>A0A251T6P4</accession>
<dbReference type="Pfam" id="PF00201">
    <property type="entry name" value="UDPGT"/>
    <property type="match status" value="1"/>
</dbReference>
<comment type="similarity">
    <text evidence="1">Belongs to the UDP-glycosyltransferase family.</text>
</comment>
<proteinExistence type="inferred from homology"/>
<dbReference type="InterPro" id="IPR002213">
    <property type="entry name" value="UDP_glucos_trans"/>
</dbReference>
<dbReference type="EMBL" id="MNCJ02000326">
    <property type="protein sequence ID" value="KAF5780011.1"/>
    <property type="molecule type" value="Genomic_DNA"/>
</dbReference>
<dbReference type="EMBL" id="CM007900">
    <property type="protein sequence ID" value="OTG06584.1"/>
    <property type="molecule type" value="Genomic_DNA"/>
</dbReference>
<evidence type="ECO:0000256" key="1">
    <source>
        <dbReference type="ARBA" id="ARBA00009995"/>
    </source>
</evidence>
<dbReference type="PANTHER" id="PTHR11926">
    <property type="entry name" value="GLUCOSYL/GLUCURONOSYL TRANSFERASES"/>
    <property type="match status" value="1"/>
</dbReference>
<dbReference type="EC" id="2.4.1.120" evidence="3"/>
<dbReference type="SUPFAM" id="SSF53756">
    <property type="entry name" value="UDP-Glycosyltransferase/glycogen phosphorylase"/>
    <property type="match status" value="1"/>
</dbReference>
<reference evidence="3 5" key="1">
    <citation type="journal article" date="2017" name="Nature">
        <title>The sunflower genome provides insights into oil metabolism, flowering and Asterid evolution.</title>
        <authorList>
            <person name="Badouin H."/>
            <person name="Gouzy J."/>
            <person name="Grassa C.J."/>
            <person name="Murat F."/>
            <person name="Staton S.E."/>
            <person name="Cottret L."/>
            <person name="Lelandais-Briere C."/>
            <person name="Owens G.L."/>
            <person name="Carrere S."/>
            <person name="Mayjonade B."/>
            <person name="Legrand L."/>
            <person name="Gill N."/>
            <person name="Kane N.C."/>
            <person name="Bowers J.E."/>
            <person name="Hubner S."/>
            <person name="Bellec A."/>
            <person name="Berard A."/>
            <person name="Berges H."/>
            <person name="Blanchet N."/>
            <person name="Boniface M.C."/>
            <person name="Brunel D."/>
            <person name="Catrice O."/>
            <person name="Chaidir N."/>
            <person name="Claudel C."/>
            <person name="Donnadieu C."/>
            <person name="Faraut T."/>
            <person name="Fievet G."/>
            <person name="Helmstetter N."/>
            <person name="King M."/>
            <person name="Knapp S.J."/>
            <person name="Lai Z."/>
            <person name="Le Paslier M.C."/>
            <person name="Lippi Y."/>
            <person name="Lorenzon L."/>
            <person name="Mandel J.R."/>
            <person name="Marage G."/>
            <person name="Marchand G."/>
            <person name="Marquand E."/>
            <person name="Bret-Mestries E."/>
            <person name="Morien E."/>
            <person name="Nambeesan S."/>
            <person name="Nguyen T."/>
            <person name="Pegot-Espagnet P."/>
            <person name="Pouilly N."/>
            <person name="Raftis F."/>
            <person name="Sallet E."/>
            <person name="Schiex T."/>
            <person name="Thomas J."/>
            <person name="Vandecasteele C."/>
            <person name="Vares D."/>
            <person name="Vear F."/>
            <person name="Vautrin S."/>
            <person name="Crespi M."/>
            <person name="Mangin B."/>
            <person name="Burke J.M."/>
            <person name="Salse J."/>
            <person name="Munos S."/>
            <person name="Vincourt P."/>
            <person name="Rieseberg L.H."/>
            <person name="Langlade N.B."/>
        </authorList>
    </citation>
    <scope>NUCLEOTIDE SEQUENCE [LARGE SCALE GENOMIC DNA]</scope>
    <source>
        <strain evidence="5">cv. SF193</strain>
        <tissue evidence="3">Leaves</tissue>
    </source>
</reference>
<dbReference type="GO" id="GO:0050284">
    <property type="term" value="F:sinapate 1-glucosyltransferase activity"/>
    <property type="evidence" value="ECO:0007669"/>
    <property type="project" value="UniProtKB-EC"/>
</dbReference>
<reference evidence="3" key="3">
    <citation type="submission" date="2020-06" db="EMBL/GenBank/DDBJ databases">
        <title>Helianthus annuus Genome sequencing and assembly Release 2.</title>
        <authorList>
            <person name="Gouzy J."/>
            <person name="Langlade N."/>
            <person name="Munos S."/>
        </authorList>
    </citation>
    <scope>NUCLEOTIDE SEQUENCE</scope>
    <source>
        <tissue evidence="3">Leaves</tissue>
    </source>
</reference>
<sequence>MAECFSHHVVAIPYPGRGHINSMMNLCKLIALRRPSDVLITVVVTEEWLGFIESEPKPPNIRFATIPNVIPSEKNRAADLPGFIKAAQTKMEDPAEQLLRGMKVPISVLLYDCFLYWVLNVGERLNIRVASLSTISATVFSMFYHYHLLVENGHVGDKFSGEIVDYIPGVPHIRVADLVTSFNGLKGKELTQLVMKAILMCAKAQFLIFASVYELEAQVIDAFRSDLSMPVYAIGPTIPCYNLNDVENDENTPDYVRWLDLQPEGSVLYISQGSFLSVTNAQLDEIVAGVHDSGVRYMWIAREETSRFKQENDEKGLVIPWCDPVAELDLQLRGIPKFFRGPGLRPFTLQVRPWCDQLRVLRHGSIGAFWTHCGWNSTKESAFCGKPMITFPIFVDQVPNSKMVVDDWKIGRRVTIDEGVLVTREEISKLISSVMDLESETGKEMRKRAKEVEKICRQATGEGGSAQIDLDSFIRDISIEP</sequence>
<keyword evidence="3" id="KW-0328">Glycosyltransferase</keyword>
<evidence type="ECO:0000313" key="5">
    <source>
        <dbReference type="Proteomes" id="UP000215914"/>
    </source>
</evidence>
<dbReference type="PANTHER" id="PTHR11926:SF1395">
    <property type="entry name" value="GLYCOSYLTRANSFERASE"/>
    <property type="match status" value="1"/>
</dbReference>